<evidence type="ECO:0000313" key="4">
    <source>
        <dbReference type="EMBL" id="NUC74882.1"/>
    </source>
</evidence>
<dbReference type="Gene3D" id="3.40.50.720">
    <property type="entry name" value="NAD(P)-binding Rossmann-like Domain"/>
    <property type="match status" value="1"/>
</dbReference>
<accession>A0A8J8KDW3</accession>
<dbReference type="SUPFAM" id="SSF51735">
    <property type="entry name" value="NAD(P)-binding Rossmann-fold domains"/>
    <property type="match status" value="1"/>
</dbReference>
<evidence type="ECO:0000313" key="6">
    <source>
        <dbReference type="Proteomes" id="UP001016761"/>
    </source>
</evidence>
<dbReference type="SUPFAM" id="SSF55347">
    <property type="entry name" value="Glyceraldehyde-3-phosphate dehydrogenase-like, C-terminal domain"/>
    <property type="match status" value="1"/>
</dbReference>
<dbReference type="Proteomes" id="UP001016761">
    <property type="component" value="Unassembled WGS sequence"/>
</dbReference>
<dbReference type="PANTHER" id="PTHR43377:SF1">
    <property type="entry name" value="BILIVERDIN REDUCTASE A"/>
    <property type="match status" value="1"/>
</dbReference>
<dbReference type="InterPro" id="IPR000683">
    <property type="entry name" value="Gfo/Idh/MocA-like_OxRdtase_N"/>
</dbReference>
<dbReference type="EMBL" id="JABURA010000004">
    <property type="protein sequence ID" value="NUB93955.1"/>
    <property type="molecule type" value="Genomic_DNA"/>
</dbReference>
<evidence type="ECO:0000313" key="3">
    <source>
        <dbReference type="EMBL" id="NUB93955.1"/>
    </source>
</evidence>
<feature type="domain" description="GFO/IDH/MocA-like oxidoreductase" evidence="2">
    <location>
        <begin position="159"/>
        <end position="226"/>
    </location>
</feature>
<gene>
    <name evidence="3" type="ORF">HT576_23560</name>
    <name evidence="4" type="ORF">HTZ84_21700</name>
</gene>
<dbReference type="Gene3D" id="3.30.360.10">
    <property type="entry name" value="Dihydrodipicolinate Reductase, domain 2"/>
    <property type="match status" value="1"/>
</dbReference>
<comment type="caution">
    <text evidence="3">The sequence shown here is derived from an EMBL/GenBank/DDBJ whole genome shotgun (WGS) entry which is preliminary data.</text>
</comment>
<dbReference type="GO" id="GO:0000166">
    <property type="term" value="F:nucleotide binding"/>
    <property type="evidence" value="ECO:0007669"/>
    <property type="project" value="InterPro"/>
</dbReference>
<dbReference type="PANTHER" id="PTHR43377">
    <property type="entry name" value="BILIVERDIN REDUCTASE A"/>
    <property type="match status" value="1"/>
</dbReference>
<dbReference type="InterPro" id="IPR055170">
    <property type="entry name" value="GFO_IDH_MocA-like_dom"/>
</dbReference>
<dbReference type="OrthoDB" id="25239at2157"/>
<feature type="domain" description="Gfo/Idh/MocA-like oxidoreductase N-terminal" evidence="1">
    <location>
        <begin position="9"/>
        <end position="124"/>
    </location>
</feature>
<evidence type="ECO:0000259" key="1">
    <source>
        <dbReference type="Pfam" id="PF01408"/>
    </source>
</evidence>
<dbReference type="EMBL" id="JABUQZ010000002">
    <property type="protein sequence ID" value="NUC74882.1"/>
    <property type="molecule type" value="Genomic_DNA"/>
</dbReference>
<sequence>MNETPSRPIRAGVIGVGSMGENHARVYSELQDVELACVADHDEEVARRVADAYATDAVAFETVLERCDVVTVAVPTRAHYDVVSDCLNADVHVLVEKPIAETTEQGRALAELAEERGLVLQVGHIERFNPAVQTVTDLVEDLDVISVEAERLGPPLDRTALGNVVFDLMVHDLDIVASLLEDRPDSVTATGTESGQYATATLEFDDVVASLTASRVTQKKVRTLTVTARECLVEVDYLEQSVLIHRDSYPEYLTDDGKRRYRHESVVERPRVDNGEPLRHELESFVEAARNGSEPVVTAEDGIRALEMVQTIDSLVTEETEKREVEA</sequence>
<dbReference type="Pfam" id="PF22725">
    <property type="entry name" value="GFO_IDH_MocA_C3"/>
    <property type="match status" value="1"/>
</dbReference>
<dbReference type="Pfam" id="PF01408">
    <property type="entry name" value="GFO_IDH_MocA"/>
    <property type="match status" value="1"/>
</dbReference>
<dbReference type="AlphaFoldDB" id="A0A8J8KDW3"/>
<dbReference type="InterPro" id="IPR051450">
    <property type="entry name" value="Gfo/Idh/MocA_Oxidoreductases"/>
</dbReference>
<reference evidence="3 6" key="1">
    <citation type="submission" date="2020-06" db="EMBL/GenBank/DDBJ databases">
        <title>Haloterrigena sp. nov., an extremely halophilic archaeon isolated from a saline sediment.</title>
        <authorList>
            <person name="Liu B.-B."/>
        </authorList>
    </citation>
    <scope>NUCLEOTIDE SEQUENCE</scope>
    <source>
        <strain evidence="3">SYSU A121-1</strain>
        <strain evidence="4 6">SYSU A558-1</strain>
    </source>
</reference>
<keyword evidence="6" id="KW-1185">Reference proteome</keyword>
<proteinExistence type="predicted"/>
<dbReference type="RefSeq" id="WP_174682730.1">
    <property type="nucleotide sequence ID" value="NZ_JABUQZ010000002.1"/>
</dbReference>
<organism evidence="3 5">
    <name type="scientific">Haloterrigena gelatinilytica</name>
    <dbReference type="NCBI Taxonomy" id="2741724"/>
    <lineage>
        <taxon>Archaea</taxon>
        <taxon>Methanobacteriati</taxon>
        <taxon>Methanobacteriota</taxon>
        <taxon>Stenosarchaea group</taxon>
        <taxon>Halobacteria</taxon>
        <taxon>Halobacteriales</taxon>
        <taxon>Natrialbaceae</taxon>
        <taxon>Haloterrigena</taxon>
    </lineage>
</organism>
<dbReference type="Proteomes" id="UP000728647">
    <property type="component" value="Unassembled WGS sequence"/>
</dbReference>
<evidence type="ECO:0000313" key="5">
    <source>
        <dbReference type="Proteomes" id="UP000728647"/>
    </source>
</evidence>
<dbReference type="InterPro" id="IPR036291">
    <property type="entry name" value="NAD(P)-bd_dom_sf"/>
</dbReference>
<evidence type="ECO:0000259" key="2">
    <source>
        <dbReference type="Pfam" id="PF22725"/>
    </source>
</evidence>
<name>A0A8J8KDW3_9EURY</name>
<protein>
    <submittedName>
        <fullName evidence="3">Gfo/Idh/MocA family oxidoreductase</fullName>
    </submittedName>
</protein>